<gene>
    <name evidence="2" type="ORF">GCM10009668_41110</name>
</gene>
<keyword evidence="1" id="KW-1133">Transmembrane helix</keyword>
<dbReference type="PANTHER" id="PTHR37305">
    <property type="entry name" value="INTEGRAL MEMBRANE PROTEIN-RELATED"/>
    <property type="match status" value="1"/>
</dbReference>
<protein>
    <submittedName>
        <fullName evidence="2">ABC transporter permease</fullName>
    </submittedName>
</protein>
<feature type="transmembrane region" description="Helical" evidence="1">
    <location>
        <begin position="97"/>
        <end position="120"/>
    </location>
</feature>
<dbReference type="EMBL" id="BAAALG010000017">
    <property type="protein sequence ID" value="GAA1114398.1"/>
    <property type="molecule type" value="Genomic_DNA"/>
</dbReference>
<comment type="caution">
    <text evidence="2">The sequence shown here is derived from an EMBL/GenBank/DDBJ whole genome shotgun (WGS) entry which is preliminary data.</text>
</comment>
<sequence length="236" mass="24845">MNPTIVRLAVQALLGHRRFWLLLVFPIGLAALVVLIRVLTGDEVAAWDTLDGMGPSLVLPLLALIAASSVMGPEVDDGSIVYLLAKPISRHSVALSKYLVALAAVLAAGTLPILVVGLVVRPEEPGMSVALWTSTVVSGIVYTALFLALSTLTRHAVVFGLLYILIWEGTLGSIFSGIATLSVAQWGQRVGQEVDAAVSSSDLALWWALGASAALAVGAVWFAGDRLRSFSFQGDE</sequence>
<evidence type="ECO:0000313" key="2">
    <source>
        <dbReference type="EMBL" id="GAA1114398.1"/>
    </source>
</evidence>
<keyword evidence="1" id="KW-0472">Membrane</keyword>
<feature type="transmembrane region" description="Helical" evidence="1">
    <location>
        <begin position="20"/>
        <end position="39"/>
    </location>
</feature>
<dbReference type="Proteomes" id="UP001501581">
    <property type="component" value="Unassembled WGS sequence"/>
</dbReference>
<keyword evidence="1" id="KW-0812">Transmembrane</keyword>
<feature type="transmembrane region" description="Helical" evidence="1">
    <location>
        <begin position="161"/>
        <end position="184"/>
    </location>
</feature>
<evidence type="ECO:0000313" key="3">
    <source>
        <dbReference type="Proteomes" id="UP001501581"/>
    </source>
</evidence>
<name>A0ABN1U2X2_9ACTN</name>
<feature type="transmembrane region" description="Helical" evidence="1">
    <location>
        <begin position="126"/>
        <end position="149"/>
    </location>
</feature>
<dbReference type="RefSeq" id="WP_343996801.1">
    <property type="nucleotide sequence ID" value="NZ_BAAALG010000017.1"/>
</dbReference>
<reference evidence="2 3" key="1">
    <citation type="journal article" date="2019" name="Int. J. Syst. Evol. Microbiol.">
        <title>The Global Catalogue of Microorganisms (GCM) 10K type strain sequencing project: providing services to taxonomists for standard genome sequencing and annotation.</title>
        <authorList>
            <consortium name="The Broad Institute Genomics Platform"/>
            <consortium name="The Broad Institute Genome Sequencing Center for Infectious Disease"/>
            <person name="Wu L."/>
            <person name="Ma J."/>
        </authorList>
    </citation>
    <scope>NUCLEOTIDE SEQUENCE [LARGE SCALE GENOMIC DNA]</scope>
    <source>
        <strain evidence="2 3">JCM 13008</strain>
    </source>
</reference>
<feature type="transmembrane region" description="Helical" evidence="1">
    <location>
        <begin position="204"/>
        <end position="223"/>
    </location>
</feature>
<organism evidence="2 3">
    <name type="scientific">Nocardioides dubius</name>
    <dbReference type="NCBI Taxonomy" id="317019"/>
    <lineage>
        <taxon>Bacteria</taxon>
        <taxon>Bacillati</taxon>
        <taxon>Actinomycetota</taxon>
        <taxon>Actinomycetes</taxon>
        <taxon>Propionibacteriales</taxon>
        <taxon>Nocardioidaceae</taxon>
        <taxon>Nocardioides</taxon>
    </lineage>
</organism>
<proteinExistence type="predicted"/>
<evidence type="ECO:0000256" key="1">
    <source>
        <dbReference type="SAM" id="Phobius"/>
    </source>
</evidence>
<accession>A0ABN1U2X2</accession>
<feature type="transmembrane region" description="Helical" evidence="1">
    <location>
        <begin position="59"/>
        <end position="85"/>
    </location>
</feature>
<dbReference type="PANTHER" id="PTHR37305:SF1">
    <property type="entry name" value="MEMBRANE PROTEIN"/>
    <property type="match status" value="1"/>
</dbReference>
<dbReference type="Pfam" id="PF12730">
    <property type="entry name" value="ABC2_membrane_4"/>
    <property type="match status" value="1"/>
</dbReference>
<keyword evidence="3" id="KW-1185">Reference proteome</keyword>